<dbReference type="Gene3D" id="2.40.160.10">
    <property type="entry name" value="Porin"/>
    <property type="match status" value="1"/>
</dbReference>
<dbReference type="InterPro" id="IPR023614">
    <property type="entry name" value="Porin_dom_sf"/>
</dbReference>
<protein>
    <recommendedName>
        <fullName evidence="4">Alginate export domain-containing protein</fullName>
    </recommendedName>
</protein>
<feature type="signal peptide" evidence="1">
    <location>
        <begin position="1"/>
        <end position="23"/>
    </location>
</feature>
<keyword evidence="1" id="KW-0732">Signal</keyword>
<sequence length="407" mass="43600">MKKWMISLAAAPLMIAAMNTAAAAEESITILDDMKVSGEIRPRYEMADVKDNGLDTANAFTARTRLAVEGTLFGLEGLSAKVGMTSVNNFGYNDYAPQDATYDLILDPQQAILTEGYLAYTAADTTLLAGRSFVNLDDQRFVGTVGWRQMERAYDTVTVVNKSVEGLTLLGSWIYGYQGVNSNPTTDTGSALLNVNYKAGEVLTVSLFDYMLADIHDTYGIRVSGAVPVEGIKFDYAASYAMQKDATLDYALDTAPKIDASYYDVALGANISGLIAGAEYEVLGDASGSSTKGFTTPLATLHKFQGWADVFLGRTAGSNNDGLADLSGELGFAAPGFGKVLGLYHKFDALSGVNKDLGSEFDVLYANKVPGIKDLAFLAKAAFYSKGDTGNDVTKAWLQLDYKFATK</sequence>
<keyword evidence="3" id="KW-1185">Reference proteome</keyword>
<proteinExistence type="predicted"/>
<dbReference type="RefSeq" id="WP_345973151.1">
    <property type="nucleotide sequence ID" value="NZ_CP147920.1"/>
</dbReference>
<dbReference type="Proteomes" id="UP001447842">
    <property type="component" value="Chromosome"/>
</dbReference>
<feature type="chain" id="PRO_5046567793" description="Alginate export domain-containing protein" evidence="1">
    <location>
        <begin position="24"/>
        <end position="407"/>
    </location>
</feature>
<gene>
    <name evidence="2" type="ORF">WCY31_03565</name>
</gene>
<organism evidence="2 3">
    <name type="scientific">Sulfurimonas diazotrophicus</name>
    <dbReference type="NCBI Taxonomy" id="3131939"/>
    <lineage>
        <taxon>Bacteria</taxon>
        <taxon>Pseudomonadati</taxon>
        <taxon>Campylobacterota</taxon>
        <taxon>Epsilonproteobacteria</taxon>
        <taxon>Campylobacterales</taxon>
        <taxon>Sulfurimonadaceae</taxon>
        <taxon>Sulfurimonas</taxon>
    </lineage>
</organism>
<dbReference type="EMBL" id="CP147920">
    <property type="protein sequence ID" value="XAU15785.1"/>
    <property type="molecule type" value="Genomic_DNA"/>
</dbReference>
<evidence type="ECO:0000256" key="1">
    <source>
        <dbReference type="SAM" id="SignalP"/>
    </source>
</evidence>
<evidence type="ECO:0000313" key="3">
    <source>
        <dbReference type="Proteomes" id="UP001447842"/>
    </source>
</evidence>
<reference evidence="2 3" key="1">
    <citation type="submission" date="2024-03" db="EMBL/GenBank/DDBJ databases">
        <title>Sulfurimonas sp. HSL3-1.</title>
        <authorList>
            <person name="Wang S."/>
        </authorList>
    </citation>
    <scope>NUCLEOTIDE SEQUENCE [LARGE SCALE GENOMIC DNA]</scope>
    <source>
        <strain evidence="2 3">HSL3-1</strain>
    </source>
</reference>
<name>A0ABZ3HB83_9BACT</name>
<accession>A0ABZ3HB83</accession>
<evidence type="ECO:0008006" key="4">
    <source>
        <dbReference type="Google" id="ProtNLM"/>
    </source>
</evidence>
<evidence type="ECO:0000313" key="2">
    <source>
        <dbReference type="EMBL" id="XAU15785.1"/>
    </source>
</evidence>